<dbReference type="PANTHER" id="PTHR46702:SF2">
    <property type="entry name" value="DNA LIGASE (DUF1666)"/>
    <property type="match status" value="1"/>
</dbReference>
<protein>
    <recommendedName>
        <fullName evidence="6">Ribosomal protein L34Ae</fullName>
    </recommendedName>
</protein>
<name>A0AAV1YHV6_LUPLU</name>
<organism evidence="4 5">
    <name type="scientific">Lupinus luteus</name>
    <name type="common">European yellow lupine</name>
    <dbReference type="NCBI Taxonomy" id="3873"/>
    <lineage>
        <taxon>Eukaryota</taxon>
        <taxon>Viridiplantae</taxon>
        <taxon>Streptophyta</taxon>
        <taxon>Embryophyta</taxon>
        <taxon>Tracheophyta</taxon>
        <taxon>Spermatophyta</taxon>
        <taxon>Magnoliopsida</taxon>
        <taxon>eudicotyledons</taxon>
        <taxon>Gunneridae</taxon>
        <taxon>Pentapetalae</taxon>
        <taxon>rosids</taxon>
        <taxon>fabids</taxon>
        <taxon>Fabales</taxon>
        <taxon>Fabaceae</taxon>
        <taxon>Papilionoideae</taxon>
        <taxon>50 kb inversion clade</taxon>
        <taxon>genistoids sensu lato</taxon>
        <taxon>core genistoids</taxon>
        <taxon>Genisteae</taxon>
        <taxon>Lupinus</taxon>
    </lineage>
</organism>
<dbReference type="EMBL" id="CAXHTB010000024">
    <property type="protein sequence ID" value="CAL0332545.1"/>
    <property type="molecule type" value="Genomic_DNA"/>
</dbReference>
<evidence type="ECO:0000313" key="4">
    <source>
        <dbReference type="EMBL" id="CAL0332545.1"/>
    </source>
</evidence>
<comment type="caution">
    <text evidence="4">The sequence shown here is derived from an EMBL/GenBank/DDBJ whole genome shotgun (WGS) entry which is preliminary data.</text>
</comment>
<dbReference type="PANTHER" id="PTHR46702">
    <property type="entry name" value="DNA LIGASE (DUF1666)-RELATED"/>
    <property type="match status" value="1"/>
</dbReference>
<keyword evidence="1" id="KW-0175">Coiled coil</keyword>
<dbReference type="Pfam" id="PF07891">
    <property type="entry name" value="DUF1666"/>
    <property type="match status" value="1"/>
</dbReference>
<feature type="compositionally biased region" description="Low complexity" evidence="2">
    <location>
        <begin position="249"/>
        <end position="264"/>
    </location>
</feature>
<feature type="transmembrane region" description="Helical" evidence="3">
    <location>
        <begin position="12"/>
        <end position="35"/>
    </location>
</feature>
<feature type="compositionally biased region" description="Polar residues" evidence="2">
    <location>
        <begin position="265"/>
        <end position="282"/>
    </location>
</feature>
<feature type="region of interest" description="Disordered" evidence="2">
    <location>
        <begin position="249"/>
        <end position="283"/>
    </location>
</feature>
<keyword evidence="3" id="KW-0472">Membrane</keyword>
<feature type="coiled-coil region" evidence="1">
    <location>
        <begin position="510"/>
        <end position="537"/>
    </location>
</feature>
<proteinExistence type="predicted"/>
<accession>A0AAV1YHV6</accession>
<evidence type="ECO:0008006" key="6">
    <source>
        <dbReference type="Google" id="ProtNLM"/>
    </source>
</evidence>
<feature type="region of interest" description="Disordered" evidence="2">
    <location>
        <begin position="152"/>
        <end position="171"/>
    </location>
</feature>
<evidence type="ECO:0000313" key="5">
    <source>
        <dbReference type="Proteomes" id="UP001497480"/>
    </source>
</evidence>
<reference evidence="4 5" key="1">
    <citation type="submission" date="2024-03" db="EMBL/GenBank/DDBJ databases">
        <authorList>
            <person name="Martinez-Hernandez J."/>
        </authorList>
    </citation>
    <scope>NUCLEOTIDE SEQUENCE [LARGE SCALE GENOMIC DNA]</scope>
</reference>
<gene>
    <name evidence="4" type="ORF">LLUT_LOCUS33605</name>
</gene>
<dbReference type="Proteomes" id="UP001497480">
    <property type="component" value="Unassembled WGS sequence"/>
</dbReference>
<dbReference type="InterPro" id="IPR012870">
    <property type="entry name" value="DUF1666"/>
</dbReference>
<sequence length="594" mass="69547">MSCSKEEALVRLFYNASSSFQLLFIFLFSSSILLYKFLNFIGSYPLIQRDEQYEYFSSEYDDEEEEIQERFSYEDCNITERDHLVADIICGGESLVFLHNNETKTQRTCSSSEEFISLRGSFNEDSEENYTPETLSFHKSPFVSDFETEEAEEEEEEEEFSVTRDADSVRNSDRTTSHIALNLYKSDLVDSDKKCDENHIGFEVIKNKKVQESNFIRDERFFVSAPTHLESKKLIIEEKDDEEIYGDSCTVGSTSKSSSEWRSSINCRDSGTEDPFSSSSRRSCPKWESYTVFQKYDEEMSFLDRLSAQKLHETESLRSIKVSPRSISERIVYKISTMNRTPAENICNNPYSELEAAYVAQICLTWEALNWNYKNFLTKRASRRDPGAGCPATIAQQFQQFQVLLQRYVENEPYEHGRRPEIYARMRLLAPKLLLVPEYRESDDDEKEDGFQSKISSPSFLMIMEDGIRTFMSFLKADKEKPCQVLASYFRRNRRGLVDPTLLRLMKKVKQKKKMKVKDLKRSRKCLRKRKLKVEEEMEILMALIDLKVVSRVLRMSDLNEEQLHWCEEKMSKVRVMDGKLQRDSTPLFFPAHC</sequence>
<evidence type="ECO:0000256" key="1">
    <source>
        <dbReference type="SAM" id="Coils"/>
    </source>
</evidence>
<evidence type="ECO:0000256" key="2">
    <source>
        <dbReference type="SAM" id="MobiDB-lite"/>
    </source>
</evidence>
<keyword evidence="3" id="KW-0812">Transmembrane</keyword>
<keyword evidence="3" id="KW-1133">Transmembrane helix</keyword>
<keyword evidence="5" id="KW-1185">Reference proteome</keyword>
<feature type="compositionally biased region" description="Basic and acidic residues" evidence="2">
    <location>
        <begin position="161"/>
        <end position="171"/>
    </location>
</feature>
<dbReference type="AlphaFoldDB" id="A0AAV1YHV6"/>
<evidence type="ECO:0000256" key="3">
    <source>
        <dbReference type="SAM" id="Phobius"/>
    </source>
</evidence>